<dbReference type="FunFam" id="3.40.50.1100:FF:000014">
    <property type="entry name" value="Threonine synthase"/>
    <property type="match status" value="1"/>
</dbReference>
<dbReference type="GO" id="GO:0003941">
    <property type="term" value="F:L-serine ammonia-lyase activity"/>
    <property type="evidence" value="ECO:0007669"/>
    <property type="project" value="TreeGrafter"/>
</dbReference>
<dbReference type="GO" id="GO:0006567">
    <property type="term" value="P:L-threonine catabolic process"/>
    <property type="evidence" value="ECO:0007669"/>
    <property type="project" value="TreeGrafter"/>
</dbReference>
<feature type="binding site" evidence="13">
    <location>
        <position position="130"/>
    </location>
    <ligand>
        <name>pyridoxal 5'-phosphate</name>
        <dbReference type="ChEBI" id="CHEBI:597326"/>
    </ligand>
</feature>
<dbReference type="InterPro" id="IPR050147">
    <property type="entry name" value="Ser/Thr_Dehydratase"/>
</dbReference>
<keyword evidence="8 12" id="KW-0663">Pyridoxal phosphate</keyword>
<dbReference type="CDD" id="cd01563">
    <property type="entry name" value="Thr-synth_1"/>
    <property type="match status" value="1"/>
</dbReference>
<dbReference type="NCBIfam" id="NF006050">
    <property type="entry name" value="PRK08197.1"/>
    <property type="match status" value="1"/>
</dbReference>
<evidence type="ECO:0000256" key="8">
    <source>
        <dbReference type="ARBA" id="ARBA00022898"/>
    </source>
</evidence>
<evidence type="ECO:0000256" key="11">
    <source>
        <dbReference type="NCBIfam" id="TIGR00260"/>
    </source>
</evidence>
<keyword evidence="7 12" id="KW-0791">Threonine biosynthesis</keyword>
<comment type="similarity">
    <text evidence="3 12">Belongs to the threonine synthase family.</text>
</comment>
<dbReference type="AlphaFoldDB" id="A0A8A3S8T3"/>
<dbReference type="PIRSF" id="PIRSF038945">
    <property type="entry name" value="Thr_synthase"/>
    <property type="match status" value="1"/>
</dbReference>
<dbReference type="PROSITE" id="PS00165">
    <property type="entry name" value="DEHYDRATASE_SER_THR"/>
    <property type="match status" value="1"/>
</dbReference>
<dbReference type="GO" id="GO:0009088">
    <property type="term" value="P:threonine biosynthetic process"/>
    <property type="evidence" value="ECO:0007669"/>
    <property type="project" value="UniProtKB-UniRule"/>
</dbReference>
<evidence type="ECO:0000256" key="6">
    <source>
        <dbReference type="ARBA" id="ARBA00022605"/>
    </source>
</evidence>
<evidence type="ECO:0000256" key="10">
    <source>
        <dbReference type="ARBA" id="ARBA00049144"/>
    </source>
</evidence>
<dbReference type="Gene3D" id="3.40.50.1100">
    <property type="match status" value="2"/>
</dbReference>
<accession>A0A8A3S8T3</accession>
<dbReference type="KEGG" id="maqe:RJ40_10895"/>
<dbReference type="GO" id="GO:0004794">
    <property type="term" value="F:threonine deaminase activity"/>
    <property type="evidence" value="ECO:0007669"/>
    <property type="project" value="TreeGrafter"/>
</dbReference>
<keyword evidence="17" id="KW-1185">Reference proteome</keyword>
<evidence type="ECO:0000256" key="1">
    <source>
        <dbReference type="ARBA" id="ARBA00001933"/>
    </source>
</evidence>
<evidence type="ECO:0000256" key="2">
    <source>
        <dbReference type="ARBA" id="ARBA00004979"/>
    </source>
</evidence>
<comment type="function">
    <text evidence="12">Catalyzes the gamma-elimination of phosphate from L-phosphohomoserine and the beta-addition of water to produce L-threonine.</text>
</comment>
<protein>
    <recommendedName>
        <fullName evidence="5 11">Threonine synthase</fullName>
        <ecNumber evidence="4 11">4.2.3.1</ecNumber>
    </recommendedName>
</protein>
<keyword evidence="6 12" id="KW-0028">Amino-acid biosynthesis</keyword>
<reference evidence="16" key="2">
    <citation type="submission" date="2019-02" db="EMBL/GenBank/DDBJ databases">
        <authorList>
            <person name="Chen S.-C."/>
            <person name="Chien H.-H."/>
            <person name="Lai M.-C."/>
        </authorList>
    </citation>
    <scope>NUCLEOTIDE SEQUENCE</scope>
    <source>
        <strain evidence="16">N2F9704</strain>
    </source>
</reference>
<evidence type="ECO:0000256" key="14">
    <source>
        <dbReference type="PIRSR" id="PIRSR038945-2"/>
    </source>
</evidence>
<keyword evidence="9 12" id="KW-0456">Lyase</keyword>
<dbReference type="RefSeq" id="WP_265580891.1">
    <property type="nucleotide sequence ID" value="NZ_CP036172.1"/>
</dbReference>
<dbReference type="NCBIfam" id="TIGR00260">
    <property type="entry name" value="thrC"/>
    <property type="match status" value="1"/>
</dbReference>
<dbReference type="InterPro" id="IPR001926">
    <property type="entry name" value="TrpB-like_PALP"/>
</dbReference>
<feature type="modified residue" description="N6-(pyridoxal phosphate)lysine" evidence="14">
    <location>
        <position position="104"/>
    </location>
</feature>
<dbReference type="PANTHER" id="PTHR48078:SF6">
    <property type="entry name" value="L-THREONINE DEHYDRATASE CATABOLIC TDCB"/>
    <property type="match status" value="1"/>
</dbReference>
<feature type="binding site" evidence="13">
    <location>
        <begin position="230"/>
        <end position="234"/>
    </location>
    <ligand>
        <name>pyridoxal 5'-phosphate</name>
        <dbReference type="ChEBI" id="CHEBI:597326"/>
    </ligand>
</feature>
<evidence type="ECO:0000256" key="3">
    <source>
        <dbReference type="ARBA" id="ARBA00005517"/>
    </source>
</evidence>
<comment type="pathway">
    <text evidence="2 12">Amino-acid biosynthesis; L-threonine biosynthesis; L-threonine from L-aspartate: step 5/5.</text>
</comment>
<dbReference type="GO" id="GO:0030170">
    <property type="term" value="F:pyridoxal phosphate binding"/>
    <property type="evidence" value="ECO:0007669"/>
    <property type="project" value="InterPro"/>
</dbReference>
<dbReference type="GO" id="GO:0006565">
    <property type="term" value="P:L-serine catabolic process"/>
    <property type="evidence" value="ECO:0007669"/>
    <property type="project" value="TreeGrafter"/>
</dbReference>
<dbReference type="InterPro" id="IPR036052">
    <property type="entry name" value="TrpB-like_PALP_sf"/>
</dbReference>
<evidence type="ECO:0000259" key="15">
    <source>
        <dbReference type="Pfam" id="PF00291"/>
    </source>
</evidence>
<dbReference type="GO" id="GO:0009097">
    <property type="term" value="P:isoleucine biosynthetic process"/>
    <property type="evidence" value="ECO:0007669"/>
    <property type="project" value="TreeGrafter"/>
</dbReference>
<dbReference type="PANTHER" id="PTHR48078">
    <property type="entry name" value="THREONINE DEHYDRATASE, MITOCHONDRIAL-RELATED"/>
    <property type="match status" value="1"/>
</dbReference>
<name>A0A8A3S8T3_9EURY</name>
<reference evidence="16" key="1">
    <citation type="journal article" date="2001" name="Int. J. Syst. Evol. Microbiol.">
        <title>Methanofollis aquaemaris sp. nov., a methanogen isolated from an aquaculture fish pond.</title>
        <authorList>
            <person name="Lai M.C."/>
            <person name="Chen S.C."/>
        </authorList>
    </citation>
    <scope>NUCLEOTIDE SEQUENCE</scope>
    <source>
        <strain evidence="16">N2F9704</strain>
    </source>
</reference>
<comment type="catalytic activity">
    <reaction evidence="10 12">
        <text>O-phospho-L-homoserine + H2O = L-threonine + phosphate</text>
        <dbReference type="Rhea" id="RHEA:10840"/>
        <dbReference type="ChEBI" id="CHEBI:15377"/>
        <dbReference type="ChEBI" id="CHEBI:43474"/>
        <dbReference type="ChEBI" id="CHEBI:57590"/>
        <dbReference type="ChEBI" id="CHEBI:57926"/>
        <dbReference type="EC" id="4.2.3.1"/>
    </reaction>
</comment>
<evidence type="ECO:0000256" key="12">
    <source>
        <dbReference type="PIRNR" id="PIRNR038945"/>
    </source>
</evidence>
<dbReference type="EC" id="4.2.3.1" evidence="4 11"/>
<feature type="domain" description="Tryptophan synthase beta chain-like PALP" evidence="15">
    <location>
        <begin position="66"/>
        <end position="369"/>
    </location>
</feature>
<feature type="binding site" evidence="13">
    <location>
        <position position="368"/>
    </location>
    <ligand>
        <name>pyridoxal 5'-phosphate</name>
        <dbReference type="ChEBI" id="CHEBI:597326"/>
    </ligand>
</feature>
<dbReference type="EMBL" id="CP036172">
    <property type="protein sequence ID" value="QSZ67966.1"/>
    <property type="molecule type" value="Genomic_DNA"/>
</dbReference>
<dbReference type="InterPro" id="IPR004450">
    <property type="entry name" value="Thr_synthase-like"/>
</dbReference>
<sequence>MYRLSCIHCGAEYAPGEIIYTCPKCGHLLTIEYDLDTISVTRDEWDRRPLSVWRYRELLPVTIKPVSLQEGGTPLYHLERIGKELGLPHLYAKHEGMNPTGSFKDRGMTVGVSMALQLGMKSVACASTGNTSASLAAYAAKAGVPAVVLLPAGKVALGKVAQALMHGAKVIAIQDNFDRALELVRELCIKHGIYLLNSVNPYRLEGQKTIAFEAVDQLGDVPDRFVLPVGNAGNISAAYKGLRELESLGFIDRLPMMTGIQAAGSQPVVQAVEGSLPEVVPQVNPETVATAIRIGAPVNAEKALTAIRATSGTAAAVTDEEILSMQRDLAQKEGIGVEPASAASVAGIKKLVEEGAIDRDERIVCVVTGHLLKDPETVIKQCPPPIEIEATERALLSVLHL</sequence>
<dbReference type="Proteomes" id="UP001042704">
    <property type="component" value="Chromosome"/>
</dbReference>
<evidence type="ECO:0000256" key="5">
    <source>
        <dbReference type="ARBA" id="ARBA00018679"/>
    </source>
</evidence>
<evidence type="ECO:0000313" key="16">
    <source>
        <dbReference type="EMBL" id="QSZ67966.1"/>
    </source>
</evidence>
<dbReference type="InterPro" id="IPR000634">
    <property type="entry name" value="Ser/Thr_deHydtase_PyrdxlP-BS"/>
</dbReference>
<evidence type="ECO:0000256" key="9">
    <source>
        <dbReference type="ARBA" id="ARBA00023239"/>
    </source>
</evidence>
<gene>
    <name evidence="16" type="ORF">RJ40_10895</name>
</gene>
<dbReference type="SUPFAM" id="SSF53686">
    <property type="entry name" value="Tryptophan synthase beta subunit-like PLP-dependent enzymes"/>
    <property type="match status" value="1"/>
</dbReference>
<dbReference type="Pfam" id="PF00291">
    <property type="entry name" value="PALP"/>
    <property type="match status" value="1"/>
</dbReference>
<dbReference type="GeneID" id="76424878"/>
<proteinExistence type="inferred from homology"/>
<dbReference type="UniPathway" id="UPA00050">
    <property type="reaction ID" value="UER00065"/>
</dbReference>
<organism evidence="16 17">
    <name type="scientific">Methanofollis aquaemaris</name>
    <dbReference type="NCBI Taxonomy" id="126734"/>
    <lineage>
        <taxon>Archaea</taxon>
        <taxon>Methanobacteriati</taxon>
        <taxon>Methanobacteriota</taxon>
        <taxon>Stenosarchaea group</taxon>
        <taxon>Methanomicrobia</taxon>
        <taxon>Methanomicrobiales</taxon>
        <taxon>Methanomicrobiaceae</taxon>
        <taxon>Methanofollis</taxon>
    </lineage>
</organism>
<evidence type="ECO:0000256" key="4">
    <source>
        <dbReference type="ARBA" id="ARBA00013028"/>
    </source>
</evidence>
<comment type="cofactor">
    <cofactor evidence="1 12 13">
        <name>pyridoxal 5'-phosphate</name>
        <dbReference type="ChEBI" id="CHEBI:597326"/>
    </cofactor>
</comment>
<evidence type="ECO:0000256" key="7">
    <source>
        <dbReference type="ARBA" id="ARBA00022697"/>
    </source>
</evidence>
<evidence type="ECO:0000256" key="13">
    <source>
        <dbReference type="PIRSR" id="PIRSR038945-1"/>
    </source>
</evidence>
<evidence type="ECO:0000313" key="17">
    <source>
        <dbReference type="Proteomes" id="UP001042704"/>
    </source>
</evidence>
<dbReference type="GO" id="GO:0004795">
    <property type="term" value="F:threonine synthase activity"/>
    <property type="evidence" value="ECO:0007669"/>
    <property type="project" value="UniProtKB-UniRule"/>
</dbReference>
<dbReference type="InterPro" id="IPR026260">
    <property type="entry name" value="Thr_Synthase_bac/arc"/>
</dbReference>